<dbReference type="GO" id="GO:0016239">
    <property type="term" value="P:positive regulation of macroautophagy"/>
    <property type="evidence" value="ECO:0007669"/>
    <property type="project" value="TreeGrafter"/>
</dbReference>
<dbReference type="AlphaFoldDB" id="A0AAD9NVL1"/>
<organism evidence="2 3">
    <name type="scientific">Ridgeia piscesae</name>
    <name type="common">Tubeworm</name>
    <dbReference type="NCBI Taxonomy" id="27915"/>
    <lineage>
        <taxon>Eukaryota</taxon>
        <taxon>Metazoa</taxon>
        <taxon>Spiralia</taxon>
        <taxon>Lophotrochozoa</taxon>
        <taxon>Annelida</taxon>
        <taxon>Polychaeta</taxon>
        <taxon>Sedentaria</taxon>
        <taxon>Canalipalpata</taxon>
        <taxon>Sabellida</taxon>
        <taxon>Siboglinidae</taxon>
        <taxon>Ridgeia</taxon>
    </lineage>
</organism>
<feature type="domain" description="STING ligand-binding" evidence="1">
    <location>
        <begin position="33"/>
        <end position="212"/>
    </location>
</feature>
<comment type="caution">
    <text evidence="2">The sequence shown here is derived from an EMBL/GenBank/DDBJ whole genome shotgun (WGS) entry which is preliminary data.</text>
</comment>
<evidence type="ECO:0000313" key="2">
    <source>
        <dbReference type="EMBL" id="KAK2182636.1"/>
    </source>
</evidence>
<proteinExistence type="predicted"/>
<dbReference type="Gene3D" id="1.20.5.5200">
    <property type="match status" value="1"/>
</dbReference>
<dbReference type="InterPro" id="IPR055432">
    <property type="entry name" value="STING_LBD"/>
</dbReference>
<dbReference type="GO" id="GO:0061507">
    <property type="term" value="F:2',3'-cyclic GMP-AMP binding"/>
    <property type="evidence" value="ECO:0007669"/>
    <property type="project" value="TreeGrafter"/>
</dbReference>
<keyword evidence="3" id="KW-1185">Reference proteome</keyword>
<dbReference type="InterPro" id="IPR038623">
    <property type="entry name" value="STING_C_sf"/>
</dbReference>
<dbReference type="GO" id="GO:0002218">
    <property type="term" value="P:activation of innate immune response"/>
    <property type="evidence" value="ECO:0007669"/>
    <property type="project" value="InterPro"/>
</dbReference>
<dbReference type="Proteomes" id="UP001209878">
    <property type="component" value="Unassembled WGS sequence"/>
</dbReference>
<dbReference type="PANTHER" id="PTHR34339">
    <property type="entry name" value="STIMULATOR OF INTERFERON GENES PROTEIN"/>
    <property type="match status" value="1"/>
</dbReference>
<reference evidence="2" key="1">
    <citation type="journal article" date="2023" name="Mol. Biol. Evol.">
        <title>Third-Generation Sequencing Reveals the Adaptive Role of the Epigenome in Three Deep-Sea Polychaetes.</title>
        <authorList>
            <person name="Perez M."/>
            <person name="Aroh O."/>
            <person name="Sun Y."/>
            <person name="Lan Y."/>
            <person name="Juniper S.K."/>
            <person name="Young C.R."/>
            <person name="Angers B."/>
            <person name="Qian P.Y."/>
        </authorList>
    </citation>
    <scope>NUCLEOTIDE SEQUENCE</scope>
    <source>
        <strain evidence="2">R07B-5</strain>
    </source>
</reference>
<accession>A0AAD9NVL1</accession>
<gene>
    <name evidence="2" type="ORF">NP493_344g02042</name>
</gene>
<protein>
    <recommendedName>
        <fullName evidence="1">STING ligand-binding domain-containing protein</fullName>
    </recommendedName>
</protein>
<dbReference type="Pfam" id="PF15009">
    <property type="entry name" value="STING_LBD"/>
    <property type="match status" value="1"/>
</dbReference>
<dbReference type="PANTHER" id="PTHR34339:SF1">
    <property type="entry name" value="STIMULATOR OF INTERFERON GENES PROTEIN"/>
    <property type="match status" value="1"/>
</dbReference>
<evidence type="ECO:0000313" key="3">
    <source>
        <dbReference type="Proteomes" id="UP001209878"/>
    </source>
</evidence>
<dbReference type="GO" id="GO:0061709">
    <property type="term" value="P:reticulophagy"/>
    <property type="evidence" value="ECO:0007669"/>
    <property type="project" value="TreeGrafter"/>
</dbReference>
<name>A0AAD9NVL1_RIDPI</name>
<sequence length="223" mass="25439">MTYLEYNDPNFWKKLTDALTRDVPLAASIPAGNVAHGLAWSYFYDYLNISLRDLGERVKTWEYEYWKTHPKVLQQSGKEGMETEKQSRIIPKLIIVSPQSCFCPGSFTDVDESIVHVGHIHFKASRAGTIDRDYKNSVYKVTDPATNEVYYAILEFATPILTLHDMEQGAIAGVDTTQKNVQRTLFETKLNEILEHPNNRPCRGQAILLPYRGTVFPHHPVPV</sequence>
<evidence type="ECO:0000259" key="1">
    <source>
        <dbReference type="Pfam" id="PF15009"/>
    </source>
</evidence>
<dbReference type="Gene3D" id="3.40.50.12100">
    <property type="entry name" value="Stimulator of interferon genes protein"/>
    <property type="match status" value="1"/>
</dbReference>
<dbReference type="GO" id="GO:0035438">
    <property type="term" value="F:cyclic-di-GMP binding"/>
    <property type="evidence" value="ECO:0007669"/>
    <property type="project" value="TreeGrafter"/>
</dbReference>
<dbReference type="InterPro" id="IPR029158">
    <property type="entry name" value="STING"/>
</dbReference>
<dbReference type="GO" id="GO:0000045">
    <property type="term" value="P:autophagosome assembly"/>
    <property type="evidence" value="ECO:0007669"/>
    <property type="project" value="TreeGrafter"/>
</dbReference>
<dbReference type="GO" id="GO:0045087">
    <property type="term" value="P:innate immune response"/>
    <property type="evidence" value="ECO:0007669"/>
    <property type="project" value="TreeGrafter"/>
</dbReference>
<dbReference type="GO" id="GO:0005789">
    <property type="term" value="C:endoplasmic reticulum membrane"/>
    <property type="evidence" value="ECO:0007669"/>
    <property type="project" value="TreeGrafter"/>
</dbReference>
<dbReference type="GO" id="GO:0005776">
    <property type="term" value="C:autophagosome"/>
    <property type="evidence" value="ECO:0007669"/>
    <property type="project" value="TreeGrafter"/>
</dbReference>
<dbReference type="EMBL" id="JAODUO010000344">
    <property type="protein sequence ID" value="KAK2182636.1"/>
    <property type="molecule type" value="Genomic_DNA"/>
</dbReference>
<dbReference type="GO" id="GO:0032481">
    <property type="term" value="P:positive regulation of type I interferon production"/>
    <property type="evidence" value="ECO:0007669"/>
    <property type="project" value="InterPro"/>
</dbReference>